<evidence type="ECO:0000256" key="6">
    <source>
        <dbReference type="ARBA" id="ARBA00023102"/>
    </source>
</evidence>
<dbReference type="InterPro" id="IPR016195">
    <property type="entry name" value="Pol/histidinol_Pase-like"/>
</dbReference>
<dbReference type="SUPFAM" id="SSF89550">
    <property type="entry name" value="PHP domain-like"/>
    <property type="match status" value="1"/>
</dbReference>
<reference evidence="10" key="1">
    <citation type="submission" date="2020-10" db="EMBL/GenBank/DDBJ databases">
        <authorList>
            <person name="Gilroy R."/>
        </authorList>
    </citation>
    <scope>NUCLEOTIDE SEQUENCE</scope>
    <source>
        <strain evidence="10">ChiHcec3-6078</strain>
    </source>
</reference>
<evidence type="ECO:0000256" key="8">
    <source>
        <dbReference type="RuleBase" id="RU366003"/>
    </source>
</evidence>
<protein>
    <recommendedName>
        <fullName evidence="3 8">Histidinol-phosphatase</fullName>
        <shortName evidence="8">HolPase</shortName>
        <ecNumber evidence="3 8">3.1.3.15</ecNumber>
    </recommendedName>
</protein>
<feature type="domain" description="Polymerase/histidinol phosphatase N-terminal" evidence="9">
    <location>
        <begin position="15"/>
        <end position="97"/>
    </location>
</feature>
<dbReference type="InterPro" id="IPR004013">
    <property type="entry name" value="PHP_dom"/>
</dbReference>
<comment type="caution">
    <text evidence="10">The sequence shown here is derived from an EMBL/GenBank/DDBJ whole genome shotgun (WGS) entry which is preliminary data.</text>
</comment>
<evidence type="ECO:0000256" key="7">
    <source>
        <dbReference type="ARBA" id="ARBA00049158"/>
    </source>
</evidence>
<dbReference type="PANTHER" id="PTHR21039">
    <property type="entry name" value="HISTIDINOL PHOSPHATASE-RELATED"/>
    <property type="match status" value="1"/>
</dbReference>
<evidence type="ECO:0000313" key="11">
    <source>
        <dbReference type="Proteomes" id="UP000824090"/>
    </source>
</evidence>
<evidence type="ECO:0000313" key="10">
    <source>
        <dbReference type="EMBL" id="HIU25210.1"/>
    </source>
</evidence>
<comment type="similarity">
    <text evidence="2 8">Belongs to the PHP hydrolase family. HisK subfamily.</text>
</comment>
<dbReference type="Gene3D" id="3.20.20.140">
    <property type="entry name" value="Metal-dependent hydrolases"/>
    <property type="match status" value="1"/>
</dbReference>
<organism evidence="10 11">
    <name type="scientific">Candidatus Allocopromorpha excrementigallinarum</name>
    <dbReference type="NCBI Taxonomy" id="2840742"/>
    <lineage>
        <taxon>Bacteria</taxon>
        <taxon>Bacillati</taxon>
        <taxon>Bacillota</taxon>
        <taxon>Clostridia</taxon>
        <taxon>Eubacteriales</taxon>
        <taxon>Eubacteriaceae</taxon>
        <taxon>Eubacteriaceae incertae sedis</taxon>
        <taxon>Candidatus Allocopromorpha</taxon>
    </lineage>
</organism>
<evidence type="ECO:0000259" key="9">
    <source>
        <dbReference type="SMART" id="SM00481"/>
    </source>
</evidence>
<dbReference type="EC" id="3.1.3.15" evidence="3 8"/>
<evidence type="ECO:0000256" key="4">
    <source>
        <dbReference type="ARBA" id="ARBA00022605"/>
    </source>
</evidence>
<dbReference type="GO" id="GO:0004401">
    <property type="term" value="F:histidinol-phosphatase activity"/>
    <property type="evidence" value="ECO:0007669"/>
    <property type="project" value="UniProtKB-UniRule"/>
</dbReference>
<dbReference type="AlphaFoldDB" id="A0A9D1I1H0"/>
<dbReference type="Proteomes" id="UP000824090">
    <property type="component" value="Unassembled WGS sequence"/>
</dbReference>
<evidence type="ECO:0000256" key="3">
    <source>
        <dbReference type="ARBA" id="ARBA00013085"/>
    </source>
</evidence>
<reference evidence="10" key="2">
    <citation type="journal article" date="2021" name="PeerJ">
        <title>Extensive microbial diversity within the chicken gut microbiome revealed by metagenomics and culture.</title>
        <authorList>
            <person name="Gilroy R."/>
            <person name="Ravi A."/>
            <person name="Getino M."/>
            <person name="Pursley I."/>
            <person name="Horton D.L."/>
            <person name="Alikhan N.F."/>
            <person name="Baker D."/>
            <person name="Gharbi K."/>
            <person name="Hall N."/>
            <person name="Watson M."/>
            <person name="Adriaenssens E.M."/>
            <person name="Foster-Nyarko E."/>
            <person name="Jarju S."/>
            <person name="Secka A."/>
            <person name="Antonio M."/>
            <person name="Oren A."/>
            <person name="Chaudhuri R.R."/>
            <person name="La Ragione R."/>
            <person name="Hildebrand F."/>
            <person name="Pallen M.J."/>
        </authorList>
    </citation>
    <scope>NUCLEOTIDE SEQUENCE</scope>
    <source>
        <strain evidence="10">ChiHcec3-6078</strain>
    </source>
</reference>
<dbReference type="InterPro" id="IPR003141">
    <property type="entry name" value="Pol/His_phosphatase_N"/>
</dbReference>
<keyword evidence="4 8" id="KW-0028">Amino-acid biosynthesis</keyword>
<keyword evidence="5 8" id="KW-0378">Hydrolase</keyword>
<dbReference type="SMART" id="SM00481">
    <property type="entry name" value="POLIIIAc"/>
    <property type="match status" value="1"/>
</dbReference>
<dbReference type="EMBL" id="DVMP01000040">
    <property type="protein sequence ID" value="HIU25210.1"/>
    <property type="molecule type" value="Genomic_DNA"/>
</dbReference>
<evidence type="ECO:0000256" key="1">
    <source>
        <dbReference type="ARBA" id="ARBA00004970"/>
    </source>
</evidence>
<comment type="catalytic activity">
    <reaction evidence="7 8">
        <text>L-histidinol phosphate + H2O = L-histidinol + phosphate</text>
        <dbReference type="Rhea" id="RHEA:14465"/>
        <dbReference type="ChEBI" id="CHEBI:15377"/>
        <dbReference type="ChEBI" id="CHEBI:43474"/>
        <dbReference type="ChEBI" id="CHEBI:57699"/>
        <dbReference type="ChEBI" id="CHEBI:57980"/>
        <dbReference type="EC" id="3.1.3.15"/>
    </reaction>
</comment>
<sequence length="274" mass="31316">MNNDKLKTRGGTPLCDMHTHTGFSDDCDFSMEAMLEGALKRGVEAVAVTDHYDPGYPDPEFPFIPDFDGYHRALEKARQKYSGRMEILYGIEIGIMDGQFEAAARAASDFPYDMVIGSFHCLRGTDLYTLDYSRRDGPALVEDFYSYVLKCLKTFDSYDVLGHMSILDRYIGKLYDYSPVEDIIDEILKILVDKGRGLEINTSSFRYGTGTWLPRESILKRYRRLGGEILTFGSDAHDPAYYLDHFSEAAELARSAGFKYYCLFRQRKPEFLCL</sequence>
<evidence type="ECO:0000256" key="5">
    <source>
        <dbReference type="ARBA" id="ARBA00022801"/>
    </source>
</evidence>
<dbReference type="Pfam" id="PF02811">
    <property type="entry name" value="PHP"/>
    <property type="match status" value="1"/>
</dbReference>
<dbReference type="InterPro" id="IPR010140">
    <property type="entry name" value="Histidinol_P_phosphatase_HisJ"/>
</dbReference>
<proteinExistence type="inferred from homology"/>
<dbReference type="PANTHER" id="PTHR21039:SF0">
    <property type="entry name" value="HISTIDINOL-PHOSPHATASE"/>
    <property type="match status" value="1"/>
</dbReference>
<dbReference type="GO" id="GO:0000105">
    <property type="term" value="P:L-histidine biosynthetic process"/>
    <property type="evidence" value="ECO:0007669"/>
    <property type="project" value="UniProtKB-UniRule"/>
</dbReference>
<gene>
    <name evidence="10" type="ORF">IAC50_01765</name>
</gene>
<accession>A0A9D1I1H0</accession>
<comment type="pathway">
    <text evidence="1 8">Amino-acid biosynthesis; L-histidine biosynthesis; L-histidine from 5-phospho-alpha-D-ribose 1-diphosphate: step 8/9.</text>
</comment>
<dbReference type="GO" id="GO:0005737">
    <property type="term" value="C:cytoplasm"/>
    <property type="evidence" value="ECO:0007669"/>
    <property type="project" value="TreeGrafter"/>
</dbReference>
<keyword evidence="6 8" id="KW-0368">Histidine biosynthesis</keyword>
<dbReference type="NCBIfam" id="TIGR01856">
    <property type="entry name" value="hisJ_fam"/>
    <property type="match status" value="1"/>
</dbReference>
<name>A0A9D1I1H0_9FIRM</name>
<evidence type="ECO:0000256" key="2">
    <source>
        <dbReference type="ARBA" id="ARBA00009152"/>
    </source>
</evidence>